<dbReference type="Pfam" id="PF16197">
    <property type="entry name" value="KAsynt_C_assoc"/>
    <property type="match status" value="1"/>
</dbReference>
<dbReference type="FunFam" id="3.30.559.30:FF:000006">
    <property type="entry name" value="Yersiniabactin polyketide/non-ribosomal peptide synthetase"/>
    <property type="match status" value="1"/>
</dbReference>
<dbReference type="SUPFAM" id="SSF52151">
    <property type="entry name" value="FabD/lysophospholipase-like"/>
    <property type="match status" value="1"/>
</dbReference>
<dbReference type="CDD" id="cd05274">
    <property type="entry name" value="KR_FAS_SDR_x"/>
    <property type="match status" value="1"/>
</dbReference>
<keyword evidence="11" id="KW-0511">Multifunctional enzyme</keyword>
<dbReference type="CDD" id="cd00833">
    <property type="entry name" value="PKS"/>
    <property type="match status" value="1"/>
</dbReference>
<comment type="caution">
    <text evidence="15">The sequence shown here is derived from an EMBL/GenBank/DDBJ whole genome shotgun (WGS) entry which is preliminary data.</text>
</comment>
<evidence type="ECO:0000256" key="5">
    <source>
        <dbReference type="ARBA" id="ARBA00022553"/>
    </source>
</evidence>
<feature type="domain" description="Carrier" evidence="13">
    <location>
        <begin position="2613"/>
        <end position="2687"/>
    </location>
</feature>
<reference evidence="15" key="1">
    <citation type="submission" date="2017-12" db="EMBL/GenBank/DDBJ databases">
        <title>FDA dAtabase for Regulatory Grade micrObial Sequences (FDA-ARGOS): Supporting development and validation of Infectious Disease Dx tests.</title>
        <authorList>
            <person name="Hoffmann M."/>
            <person name="Allard M."/>
            <person name="Evans P."/>
            <person name="Brown E."/>
            <person name="Tallon L.J."/>
            <person name="Sadzewicz L."/>
            <person name="Sengamalay N."/>
            <person name="Ott S."/>
            <person name="Godinez A."/>
            <person name="Nagaraj S."/>
            <person name="Vavikolanu K."/>
            <person name="Aluvathingal J."/>
            <person name="Nadendla S."/>
            <person name="Hobson J."/>
            <person name="Sichtig H."/>
        </authorList>
    </citation>
    <scope>NUCLEOTIDE SEQUENCE [LARGE SCALE GENOMIC DNA]</scope>
    <source>
        <strain evidence="15">FDAARGOS_113</strain>
    </source>
</reference>
<evidence type="ECO:0000256" key="7">
    <source>
        <dbReference type="ARBA" id="ARBA00022679"/>
    </source>
</evidence>
<dbReference type="OrthoDB" id="9778690at2"/>
<keyword evidence="8" id="KW-0677">Repeat</keyword>
<feature type="domain" description="Carrier" evidence="13">
    <location>
        <begin position="2529"/>
        <end position="2603"/>
    </location>
</feature>
<sequence length="4041" mass="451284">MNNLDNSFGNSDPIAVIGLACRFPKAPNAEVFWHNLIHGISGQSYFTQEELSAAGISDQISQQDNFVPSGAIIENPEFFDAGLFGYSPTEALSIDPQQRLFLQNVWHALEDAGYSPTSIKAKTGVFGSIRASTYPSFADFDVTQVGQVKGLQALVGNDKDYLATRVAHKFNFTGPAFTVQTACSSSLVATHLACESLRSGECDMAIAGGVAVSFPQASGYQYQSGMIFSQDGVCRPFDVNANGTFGGHGLGCVVLKRLDDAIQDGDTILAILRGSAINNDGQNKVGFTAPSVRGQSQVLTDALHLADVNPDDVEMIETHGTGTKLGDPIEITAIKHAYSRRSQGNPCFLGSVKSGLGHLDTAAGIASLIKTILSVSRGKIPASLNVSQPNPALGLEDSSFKLATETMDWQSNIRTAGVSSFGIGGTNCHMIVQSAPGFTQPSTPIVSPETTKLLISANSETSLRQLAAQYATRLEQHGDWGDIAYSAISSRSLDLPYRLAVDCDLSIIEHLRHYAESGQTAPCLQVGQRAKKNKIVWCFTGQGSQWAGMGHELYQTSSAFRQSIELSQQYALDVTKTPLTEYLFGEKTDLLKRTDYAQLAIVAFEIAMAAHWQAKGFEPDIVMGHSVGEFAACVVAGYLSHQHAILLVAERGRLMHQCAQTQAGAMLAVFAEQSVLDSRLTLHSLDLAAHNGDQHWVYSGQISDIDQAIQDLEVHNIHYKKLDVPCAAHSRLLDDMLPSFTEFAASIPASEGTITLISSLTGQPIAHASTLNAHYWARHVREPVQFHQSVESALVQKANIFMEMGPAAHLSSIGRREVWSHPALWLHTCQSGLSSQRAEAEALATLFVAGIDKAWPTLFKLQGRRCALPLYAFDEQQYWYQPSTVQQAEHSQILLSTEVEKPASIQAIYEMLRCCVIRDLLRACSDQPRFTLRDIIRGGRLLPRYRDLVAALLDRVIEHGYVQKRGKTFKYSATPLPATDLVAQWLRDALLANQEPTSLQLNDLRVLCDAAPRIQDLLSRYNPLPEHATNHFVEIELLLRTQSVTAQQLNTKCAVSNDSHLLYLDWPHQATEQSWEAVIAQQIPRFVHEDRSDWQLSVTHAFSPNAITQLVIHRAAQMWGEVKYSLRGQLTSGQWAWVGDVKTPNFNELSELMPLPSPHNRYQWQWQLTEPCQQMLPVSQSDIECAFSTKGELYRVSSAFSLLVLPDGSLADSAAQVANALVGDFETLYVLTSKGIPTQNNDTVEPEKFALISLVRVARTERKHQQIYLLDINEHDTRVIADALMYAPFHQSFDIAYRNQSYWFPQLVHAEPVKDTIPSSWFTASGWHIVTGGTGGIGRILIQWLAKSGVRNIAVIGRRKPTDWAEFCQTMARQGCHITTLLCDLSVDGELEQTLNGWQHDWPIIGAFHAAGIPAHGLLAQWEALEARALIQTKANSFTSLHRWLESQKAQYLVGFSSVASLGALGQGVYAIANAYLDGYALAQQGKPGCRVVSIAWGAWDKVGMTSELALLDKLAKEGMHTISPEEGIWQVSQSLLSGSPVTLAMNIEPQHANFCRYFKPLDISNTQSSLVEPTDLIPKQPITDLLAWMTDRIRYQLGISENTTISATQDLLQLGLDSLQFLELSACLQKQFAIKINPEEAYRDMSVAGLVAMIEQKRNEDRQDTTVEPFIIDQENRYSPFPLTPIQHAYWIGREPWVQYGGIACHVVFEWDKNLTEFDPQKFEAAWNALIQRHDMLRMTITASGEQVVHAHVPHFAITETDLRSLTQEAQNDALEQIRHRMRHQVRPADVWPLFDVSLSRLSEVKVRLHLNLDLLQFDVQSFKIMMDDLAAAYQGKTLSHLPITFRDYVMHEQKLRQLPDWQTSWNYWQQTIPTLPKAPMLPLNPDYNHREPVFITLEGRLNRVQWQTLKAQWQQWSVTPSAGLLTLFAHTLAKWARSPDFTLNMTFFNRQPFHEAVHHLIGDFTSVLLMDFQHEQDASLKQRMLATQNTLWQRLGHSQVNGVEVMRELAKHWKTSGKLSEQEATLPLTPVVFTSMLGMSMDGMDIEQAMTHLLGDPVYVLSQTPQVWLDHQIMEVDGDLTFNWYCMDGVLEPKLVENMFESYQDLLQQCAQTPELLENALPTPKNNEIPIFTGATQEQHIDWPSIPIPEISPDIAQEVTQAWTHLEYQALHGIWATFQHHQLFTSPEQSYSAVQITQQLNVTDKHHKLIHLWLDQLCRDGVLIHKDGEFRYSGSFPDEPDSTLPQQAWCQRLSHYLDENIQAHSALLNGSQSALELLFKDKTITDSLYRTNPSLRLLNQSAAQTISAIANMQAQGLRVLEIGAGTAATTCEVLNLASPMIHDYQFTDVSHAFLNEAREMLVAYPQVSYGLLDINQPVSEKFHIEGGYHVILAVNVLHDAVDLPSSLQRLRSLLAEHGYLIFIEATDQYSPMQLATVGFIEGINAFSDFRQQAQSGMLTQPAWLTLLEEQGFVPQFTYPTDSVSVLRQHLIIAQNSGQSLEPAAFRPSTEQEKAQPSVASALTMHPQGNSELFNQVTDLWTSILKRPVQANSDFFHSGGDSLMATKMVVALHQQGVINATLQLIFEHPVLQDFVARLDNLKADCVPNSEPQPSHWQQGIIRDTWQSLLNTEIQNQTDFFHSGGDSLMATKMVVALQQAGVKQASLQLIFEHSQFAEFCAALYDAEPETIEEDQIKTEKVPSCKAMVRQYPLTPLQNAYWLGENALFSLGNGIAHFYAELEIQHLDRHRLTQAWNTLVQFHDQLRGEIQAGQYCIHPTVPEYQPQFTDLSTMDEQQKKCWLHTARERIANQGVSTHQWPLFDIHLVQIDSNTSFVHLVIDLVVADGKSLNTLFQQWLALYNDPTPELTKPAMATDTYFHELAKLKDSEQYQQAKTYWLQRVPTLPDAPALPLSEVRSEVLSQSVLTHHLNADLWTKIQQASFAHNLLPSMTMLSTFCLVLSKWSENKHFSINVLHGNRQAMQPVSESIIGNLSTTSMLEVNATQIGSFLSFVEQIQQQMASDLAHAHFDGQQVLTEKNRHNHNFSTGMPVVFNDTVSVGQSRPLQQGKLNEFGAQTPHVYLDAMLISSPCGGIQIKWTIQESHLKSGIFDTMFATYISALETIPALVWTDPLALPLVAPQQYIREQVNAPPLENQDASLVSTLCDLVRLGVEQYPQQIAIQQGDLELTYQELWSAAQNLAKEILKQQDDSPLIAIVMDKSWQQILASIGILLAGKAYMPVDATYPAQRIQALLQQGGVNTVIAQTSDLEILPHYRIIVPELSNDTIGDFTPVPIRATDLAYVIFTSGSTGQPKGVMMEHAAVVNTLLDLNQRIALNSHDRVLAISALNFDLSVFDIFSTLSRGARIVIPSISSSQDPEALVRLAQQSGITIWNSVPAFAQLLADLLELNSSPLQSLRHIMMSGDWIPVNLPDRLTKVAPNAQLLSLGGATEAAIWSICHPIEKSYADQTSIPYGKPLSNQHFYILDQQLEPCPDWVTGELYIGGHGLARGYWQDQERTDHAFIIHPMSGERLYKTGDLGRYLPDGNIEFLGRNDHQVKINGYRIELGEVENALRQCPYCSTGIQVQDAIVQADKHSKNGMRLIAYVQYTPHSQVDNQALLEYMRKVLPHYLCPAQIIAVDHFPLTPNGKVDRSALPHPETNVADEMVRMPCSQHEQALAKIWAECLNLEVIPANQSFFELGGNSLIAVRLLNQINRRLDASLNAGELQTHDTIERLATLLASQSQNEPKMPVKLTSNSDNQNYTLFIVHPIGGHLLSYQTLASELDNITLYGLAYQEHHASPDKATDIHTLAQHYLAMVRRVQPNGPYHLAGWSFGGVVAFEMAQQLIQQGETVQQCVLIDSYKPSKNPTHPLTDEAIRQHFYADCMGRFPKLTHCETPSFQSDAEFCSQLAIAFSSMDSGPLDCSTLAHLLKVYQQNLRSMLNYQPSHLGEFPVTLYAAQSNQHLDFMSYQHPDIAQRACHGWSDYCSPTIQLMPGDHYTLLQQPNVKTLARALSDLLMNNPHSLHSLHKQNAEELTNE</sequence>
<dbReference type="NCBIfam" id="TIGR01733">
    <property type="entry name" value="AA-adenyl-dom"/>
    <property type="match status" value="1"/>
</dbReference>
<dbReference type="InterPro" id="IPR001031">
    <property type="entry name" value="Thioesterase"/>
</dbReference>
<keyword evidence="6" id="KW-0436">Ligase</keyword>
<feature type="domain" description="Ketosynthase family 3 (KS3)" evidence="14">
    <location>
        <begin position="11"/>
        <end position="434"/>
    </location>
</feature>
<dbReference type="SUPFAM" id="SSF52777">
    <property type="entry name" value="CoA-dependent acyltransferases"/>
    <property type="match status" value="4"/>
</dbReference>
<accession>A0A2J9VJV8</accession>
<dbReference type="Proteomes" id="UP000053748">
    <property type="component" value="Unassembled WGS sequence"/>
</dbReference>
<dbReference type="Gene3D" id="3.40.50.720">
    <property type="entry name" value="NAD(P)-binding Rossmann-like Domain"/>
    <property type="match status" value="1"/>
</dbReference>
<dbReference type="Gene3D" id="3.30.70.3290">
    <property type="match status" value="1"/>
</dbReference>
<dbReference type="FunFam" id="2.30.38.10:FF:000001">
    <property type="entry name" value="Non-ribosomal peptide synthetase PvdI"/>
    <property type="match status" value="1"/>
</dbReference>
<evidence type="ECO:0000313" key="15">
    <source>
        <dbReference type="EMBL" id="PNM64066.1"/>
    </source>
</evidence>
<dbReference type="InterPro" id="IPR025110">
    <property type="entry name" value="AMP-bd_C"/>
</dbReference>
<dbReference type="InterPro" id="IPR014031">
    <property type="entry name" value="Ketoacyl_synth_C"/>
</dbReference>
<dbReference type="Pfam" id="PF00975">
    <property type="entry name" value="Thioesterase"/>
    <property type="match status" value="1"/>
</dbReference>
<dbReference type="Gene3D" id="3.40.50.12780">
    <property type="entry name" value="N-terminal domain of ligase-like"/>
    <property type="match status" value="1"/>
</dbReference>
<dbReference type="FunFam" id="3.40.47.10:FF:000042">
    <property type="entry name" value="Polyketide synthase Pks13"/>
    <property type="match status" value="1"/>
</dbReference>
<dbReference type="Pfam" id="PF08659">
    <property type="entry name" value="KR"/>
    <property type="match status" value="1"/>
</dbReference>
<dbReference type="InterPro" id="IPR020841">
    <property type="entry name" value="PKS_Beta-ketoAc_synthase_dom"/>
</dbReference>
<dbReference type="InterPro" id="IPR050091">
    <property type="entry name" value="PKS_NRPS_Biosynth_Enz"/>
</dbReference>
<dbReference type="SMART" id="SM00827">
    <property type="entry name" value="PKS_AT"/>
    <property type="match status" value="1"/>
</dbReference>
<dbReference type="Pfam" id="PF00550">
    <property type="entry name" value="PP-binding"/>
    <property type="match status" value="4"/>
</dbReference>
<dbReference type="InterPro" id="IPR016035">
    <property type="entry name" value="Acyl_Trfase/lysoPLipase"/>
</dbReference>
<keyword evidence="7" id="KW-0808">Transferase</keyword>
<keyword evidence="9" id="KW-0276">Fatty acid metabolism</keyword>
<dbReference type="InterPro" id="IPR006162">
    <property type="entry name" value="Ppantetheine_attach_site"/>
</dbReference>
<dbReference type="CDD" id="cd02440">
    <property type="entry name" value="AdoMet_MTases"/>
    <property type="match status" value="1"/>
</dbReference>
<dbReference type="SUPFAM" id="SSF47336">
    <property type="entry name" value="ACP-like"/>
    <property type="match status" value="4"/>
</dbReference>
<dbReference type="GO" id="GO:0005737">
    <property type="term" value="C:cytoplasm"/>
    <property type="evidence" value="ECO:0007669"/>
    <property type="project" value="TreeGrafter"/>
</dbReference>
<organism evidence="15 16">
    <name type="scientific">Vibrio mimicus</name>
    <dbReference type="NCBI Taxonomy" id="674"/>
    <lineage>
        <taxon>Bacteria</taxon>
        <taxon>Pseudomonadati</taxon>
        <taxon>Pseudomonadota</taxon>
        <taxon>Gammaproteobacteria</taxon>
        <taxon>Vibrionales</taxon>
        <taxon>Vibrionaceae</taxon>
        <taxon>Vibrio</taxon>
    </lineage>
</organism>
<dbReference type="CDD" id="cd19535">
    <property type="entry name" value="Cyc_NRPS"/>
    <property type="match status" value="1"/>
</dbReference>
<name>A0A2J9VJV8_VIBMI</name>
<dbReference type="InterPro" id="IPR023213">
    <property type="entry name" value="CAT-like_dom_sf"/>
</dbReference>
<dbReference type="Pfam" id="PF00501">
    <property type="entry name" value="AMP-binding"/>
    <property type="match status" value="1"/>
</dbReference>
<dbReference type="SMART" id="SM00823">
    <property type="entry name" value="PKS_PP"/>
    <property type="match status" value="2"/>
</dbReference>
<dbReference type="Gene3D" id="3.30.300.30">
    <property type="match status" value="1"/>
</dbReference>
<dbReference type="Gene3D" id="1.10.1200.10">
    <property type="entry name" value="ACP-like"/>
    <property type="match status" value="4"/>
</dbReference>
<dbReference type="InterPro" id="IPR042099">
    <property type="entry name" value="ANL_N_sf"/>
</dbReference>
<dbReference type="Pfam" id="PF08242">
    <property type="entry name" value="Methyltransf_12"/>
    <property type="match status" value="1"/>
</dbReference>
<dbReference type="GO" id="GO:0009403">
    <property type="term" value="P:toxin biosynthetic process"/>
    <property type="evidence" value="ECO:0007669"/>
    <property type="project" value="UniProtKB-ARBA"/>
</dbReference>
<comment type="similarity">
    <text evidence="12">In the C-terminal section; belongs to the NRP synthetase family.</text>
</comment>
<dbReference type="Gene3D" id="3.40.50.150">
    <property type="entry name" value="Vaccinia Virus protein VP39"/>
    <property type="match status" value="1"/>
</dbReference>
<comment type="cofactor">
    <cofactor evidence="1">
        <name>pantetheine 4'-phosphate</name>
        <dbReference type="ChEBI" id="CHEBI:47942"/>
    </cofactor>
</comment>
<evidence type="ECO:0000256" key="11">
    <source>
        <dbReference type="ARBA" id="ARBA00023268"/>
    </source>
</evidence>
<dbReference type="PANTHER" id="PTHR43775:SF37">
    <property type="entry name" value="SI:DKEY-61P9.11"/>
    <property type="match status" value="1"/>
</dbReference>
<keyword evidence="4" id="KW-0596">Phosphopantetheine</keyword>
<dbReference type="InterPro" id="IPR036291">
    <property type="entry name" value="NAD(P)-bd_dom_sf"/>
</dbReference>
<dbReference type="InterPro" id="IPR000873">
    <property type="entry name" value="AMP-dep_synth/lig_dom"/>
</dbReference>
<evidence type="ECO:0000313" key="16">
    <source>
        <dbReference type="Proteomes" id="UP000053748"/>
    </source>
</evidence>
<dbReference type="InterPro" id="IPR057737">
    <property type="entry name" value="Condensation_MtbB-like"/>
</dbReference>
<dbReference type="InterPro" id="IPR036736">
    <property type="entry name" value="ACP-like_sf"/>
</dbReference>
<evidence type="ECO:0000256" key="6">
    <source>
        <dbReference type="ARBA" id="ARBA00022598"/>
    </source>
</evidence>
<dbReference type="CDD" id="cd12114">
    <property type="entry name" value="A_NRPS_TlmIV_like"/>
    <property type="match status" value="1"/>
</dbReference>
<evidence type="ECO:0000256" key="9">
    <source>
        <dbReference type="ARBA" id="ARBA00022832"/>
    </source>
</evidence>
<dbReference type="PROSITE" id="PS00012">
    <property type="entry name" value="PHOSPHOPANTETHEINE"/>
    <property type="match status" value="4"/>
</dbReference>
<dbReference type="SUPFAM" id="SSF51735">
    <property type="entry name" value="NAD(P)-binding Rossmann-fold domains"/>
    <property type="match status" value="1"/>
</dbReference>
<dbReference type="SUPFAM" id="SSF53474">
    <property type="entry name" value="alpha/beta-Hydrolases"/>
    <property type="match status" value="1"/>
</dbReference>
<dbReference type="Gene3D" id="3.40.50.1820">
    <property type="entry name" value="alpha/beta hydrolase"/>
    <property type="match status" value="1"/>
</dbReference>
<dbReference type="InterPro" id="IPR001242">
    <property type="entry name" value="Condensation_dom"/>
</dbReference>
<dbReference type="EMBL" id="LOSJ02000001">
    <property type="protein sequence ID" value="PNM64066.1"/>
    <property type="molecule type" value="Genomic_DNA"/>
</dbReference>
<dbReference type="FunFam" id="3.30.559.10:FF:000023">
    <property type="entry name" value="Non-ribosomal peptide synthetase"/>
    <property type="match status" value="1"/>
</dbReference>
<evidence type="ECO:0000256" key="10">
    <source>
        <dbReference type="ARBA" id="ARBA00023098"/>
    </source>
</evidence>
<dbReference type="GO" id="GO:0006633">
    <property type="term" value="P:fatty acid biosynthetic process"/>
    <property type="evidence" value="ECO:0007669"/>
    <property type="project" value="TreeGrafter"/>
</dbReference>
<dbReference type="InterPro" id="IPR009081">
    <property type="entry name" value="PP-bd_ACP"/>
</dbReference>
<evidence type="ECO:0000256" key="8">
    <source>
        <dbReference type="ARBA" id="ARBA00022737"/>
    </source>
</evidence>
<dbReference type="InterPro" id="IPR032821">
    <property type="entry name" value="PKS_assoc"/>
</dbReference>
<dbReference type="InterPro" id="IPR013968">
    <property type="entry name" value="PKS_KR"/>
</dbReference>
<dbReference type="GO" id="GO:0031177">
    <property type="term" value="F:phosphopantetheine binding"/>
    <property type="evidence" value="ECO:0007669"/>
    <property type="project" value="InterPro"/>
</dbReference>
<dbReference type="SUPFAM" id="SSF56801">
    <property type="entry name" value="Acetyl-CoA synthetase-like"/>
    <property type="match status" value="1"/>
</dbReference>
<dbReference type="InterPro" id="IPR016039">
    <property type="entry name" value="Thiolase-like"/>
</dbReference>
<evidence type="ECO:0000256" key="3">
    <source>
        <dbReference type="ARBA" id="ARBA00006484"/>
    </source>
</evidence>
<dbReference type="InterPro" id="IPR013217">
    <property type="entry name" value="Methyltransf_12"/>
</dbReference>
<dbReference type="Pfam" id="PF13193">
    <property type="entry name" value="AMP-binding_C"/>
    <property type="match status" value="1"/>
</dbReference>
<evidence type="ECO:0000259" key="13">
    <source>
        <dbReference type="PROSITE" id="PS50075"/>
    </source>
</evidence>
<dbReference type="Gene3D" id="3.40.47.10">
    <property type="match status" value="1"/>
</dbReference>
<evidence type="ECO:0000256" key="1">
    <source>
        <dbReference type="ARBA" id="ARBA00001957"/>
    </source>
</evidence>
<dbReference type="PROSITE" id="PS50075">
    <property type="entry name" value="CARRIER"/>
    <property type="match status" value="4"/>
</dbReference>
<dbReference type="Pfam" id="PF02801">
    <property type="entry name" value="Ketoacyl-synt_C"/>
    <property type="match status" value="1"/>
</dbReference>
<evidence type="ECO:0000256" key="12">
    <source>
        <dbReference type="ARBA" id="ARBA00029443"/>
    </source>
</evidence>
<dbReference type="GO" id="GO:0004312">
    <property type="term" value="F:fatty acid synthase activity"/>
    <property type="evidence" value="ECO:0007669"/>
    <property type="project" value="TreeGrafter"/>
</dbReference>
<dbReference type="Gene3D" id="3.30.559.10">
    <property type="entry name" value="Chloramphenicol acetyltransferase-like domain"/>
    <property type="match status" value="2"/>
</dbReference>
<dbReference type="GO" id="GO:0071770">
    <property type="term" value="P:DIM/DIP cell wall layer assembly"/>
    <property type="evidence" value="ECO:0007669"/>
    <property type="project" value="TreeGrafter"/>
</dbReference>
<dbReference type="Gene3D" id="3.40.366.10">
    <property type="entry name" value="Malonyl-Coenzyme A Acyl Carrier Protein, domain 2"/>
    <property type="match status" value="1"/>
</dbReference>
<dbReference type="InterPro" id="IPR010071">
    <property type="entry name" value="AA_adenyl_dom"/>
</dbReference>
<protein>
    <submittedName>
        <fullName evidence="15">Hybrid non-ribosomal peptide synthetase/type I polyketide synthase</fullName>
    </submittedName>
</protein>
<proteinExistence type="inferred from homology"/>
<dbReference type="Pfam" id="PF00109">
    <property type="entry name" value="ketoacyl-synt"/>
    <property type="match status" value="1"/>
</dbReference>
<dbReference type="GO" id="GO:0016874">
    <property type="term" value="F:ligase activity"/>
    <property type="evidence" value="ECO:0007669"/>
    <property type="project" value="UniProtKB-KW"/>
</dbReference>
<keyword evidence="16" id="KW-1185">Reference proteome</keyword>
<comment type="similarity">
    <text evidence="3">Belongs to the short-chain dehydrogenases/reductases (SDR) family.</text>
</comment>
<dbReference type="InterPro" id="IPR029063">
    <property type="entry name" value="SAM-dependent_MTases_sf"/>
</dbReference>
<dbReference type="SMART" id="SM00825">
    <property type="entry name" value="PKS_KS"/>
    <property type="match status" value="1"/>
</dbReference>
<feature type="domain" description="Carrier" evidence="13">
    <location>
        <begin position="1581"/>
        <end position="1659"/>
    </location>
</feature>
<keyword evidence="10" id="KW-0443">Lipid metabolism</keyword>
<dbReference type="InterPro" id="IPR045851">
    <property type="entry name" value="AMP-bd_C_sf"/>
</dbReference>
<dbReference type="SMART" id="SM00822">
    <property type="entry name" value="PKS_KR"/>
    <property type="match status" value="1"/>
</dbReference>
<dbReference type="Gene3D" id="3.30.559.30">
    <property type="entry name" value="Nonribosomal peptide synthetase, condensation domain"/>
    <property type="match status" value="2"/>
</dbReference>
<dbReference type="InterPro" id="IPR014043">
    <property type="entry name" value="Acyl_transferase_dom"/>
</dbReference>
<dbReference type="Pfam" id="PF00698">
    <property type="entry name" value="Acyl_transf_1"/>
    <property type="match status" value="1"/>
</dbReference>
<dbReference type="GO" id="GO:0005886">
    <property type="term" value="C:plasma membrane"/>
    <property type="evidence" value="ECO:0007669"/>
    <property type="project" value="TreeGrafter"/>
</dbReference>
<dbReference type="InterPro" id="IPR020806">
    <property type="entry name" value="PKS_PP-bd"/>
</dbReference>
<evidence type="ECO:0000256" key="4">
    <source>
        <dbReference type="ARBA" id="ARBA00022450"/>
    </source>
</evidence>
<dbReference type="Pfam" id="PF00668">
    <property type="entry name" value="Condensation"/>
    <property type="match status" value="2"/>
</dbReference>
<evidence type="ECO:0000256" key="2">
    <source>
        <dbReference type="ARBA" id="ARBA00004924"/>
    </source>
</evidence>
<dbReference type="RefSeq" id="WP_032479734.1">
    <property type="nucleotide sequence ID" value="NZ_CAWMSS010000002.1"/>
</dbReference>
<dbReference type="InterPro" id="IPR014030">
    <property type="entry name" value="Ketoacyl_synth_N"/>
</dbReference>
<dbReference type="PROSITE" id="PS52004">
    <property type="entry name" value="KS3_2"/>
    <property type="match status" value="1"/>
</dbReference>
<dbReference type="InterPro" id="IPR057326">
    <property type="entry name" value="KR_dom"/>
</dbReference>
<evidence type="ECO:0000259" key="14">
    <source>
        <dbReference type="PROSITE" id="PS52004"/>
    </source>
</evidence>
<dbReference type="FunFam" id="3.40.50.12780:FF:000012">
    <property type="entry name" value="Non-ribosomal peptide synthetase"/>
    <property type="match status" value="1"/>
</dbReference>
<dbReference type="PANTHER" id="PTHR43775">
    <property type="entry name" value="FATTY ACID SYNTHASE"/>
    <property type="match status" value="1"/>
</dbReference>
<keyword evidence="5" id="KW-0597">Phosphoprotein</keyword>
<dbReference type="InterPro" id="IPR001227">
    <property type="entry name" value="Ac_transferase_dom_sf"/>
</dbReference>
<dbReference type="SUPFAM" id="SSF53335">
    <property type="entry name" value="S-adenosyl-L-methionine-dependent methyltransferases"/>
    <property type="match status" value="1"/>
</dbReference>
<dbReference type="PROSITE" id="PS00455">
    <property type="entry name" value="AMP_BINDING"/>
    <property type="match status" value="1"/>
</dbReference>
<comment type="pathway">
    <text evidence="2">Siderophore biosynthesis.</text>
</comment>
<gene>
    <name evidence="15" type="ORF">AL544_003910</name>
</gene>
<dbReference type="InterPro" id="IPR020845">
    <property type="entry name" value="AMP-binding_CS"/>
</dbReference>
<dbReference type="InterPro" id="IPR029058">
    <property type="entry name" value="AB_hydrolase_fold"/>
</dbReference>
<dbReference type="STRING" id="674.VM_16075"/>
<feature type="domain" description="Carrier" evidence="13">
    <location>
        <begin position="3670"/>
        <end position="3745"/>
    </location>
</feature>
<dbReference type="SUPFAM" id="SSF53901">
    <property type="entry name" value="Thiolase-like"/>
    <property type="match status" value="1"/>
</dbReference>